<dbReference type="Proteomes" id="UP000185210">
    <property type="component" value="Unassembled WGS sequence"/>
</dbReference>
<gene>
    <name evidence="1" type="ORF">SAMEA2070301_03143</name>
</gene>
<dbReference type="InterPro" id="IPR011051">
    <property type="entry name" value="RmlC_Cupin_sf"/>
</dbReference>
<dbReference type="EMBL" id="FSHM01000004">
    <property type="protein sequence ID" value="SIB18555.1"/>
    <property type="molecule type" value="Genomic_DNA"/>
</dbReference>
<organism evidence="1 2">
    <name type="scientific">Mycobacteroides abscessus subsp. abscessus</name>
    <dbReference type="NCBI Taxonomy" id="1185650"/>
    <lineage>
        <taxon>Bacteria</taxon>
        <taxon>Bacillati</taxon>
        <taxon>Actinomycetota</taxon>
        <taxon>Actinomycetes</taxon>
        <taxon>Mycobacteriales</taxon>
        <taxon>Mycobacteriaceae</taxon>
        <taxon>Mycobacteroides</taxon>
        <taxon>Mycobacteroides abscessus</taxon>
    </lineage>
</organism>
<reference evidence="1 2" key="1">
    <citation type="submission" date="2016-11" db="EMBL/GenBank/DDBJ databases">
        <authorList>
            <consortium name="Pathogen Informatics"/>
        </authorList>
    </citation>
    <scope>NUCLEOTIDE SEQUENCE [LARGE SCALE GENOMIC DNA]</scope>
    <source>
        <strain evidence="1 2">104</strain>
    </source>
</reference>
<dbReference type="AlphaFoldDB" id="A0AB38D0H3"/>
<evidence type="ECO:0000313" key="2">
    <source>
        <dbReference type="Proteomes" id="UP000185210"/>
    </source>
</evidence>
<dbReference type="RefSeq" id="WP_074292930.1">
    <property type="nucleotide sequence ID" value="NZ_FSFF01000001.1"/>
</dbReference>
<dbReference type="SUPFAM" id="SSF51182">
    <property type="entry name" value="RmlC-like cupins"/>
    <property type="match status" value="1"/>
</dbReference>
<comment type="caution">
    <text evidence="1">The sequence shown here is derived from an EMBL/GenBank/DDBJ whole genome shotgun (WGS) entry which is preliminary data.</text>
</comment>
<sequence>MSRPPDVTLNRQDGTPYLLRWHVIPRNKRFNIYLHKFLGSDDDRALHDHPWWFVSILLKGRYWEHRADGSRNLRKAPSVAFRRATTAHRVELETGAFVDPWDPNDAGPSFDIPATTLILTGPKVRSWGFHCPNGWKHWRKFIERNGCGEK</sequence>
<protein>
    <submittedName>
        <fullName evidence="1">Uncharacterized protein</fullName>
    </submittedName>
</protein>
<accession>A0AB38D0H3</accession>
<name>A0AB38D0H3_9MYCO</name>
<proteinExistence type="predicted"/>
<evidence type="ECO:0000313" key="1">
    <source>
        <dbReference type="EMBL" id="SIB18555.1"/>
    </source>
</evidence>